<keyword evidence="1" id="KW-0812">Transmembrane</keyword>
<organism evidence="2 3">
    <name type="scientific">Haloarcula hispanica (strain ATCC 33960 / DSM 4426 / JCM 8911 / NBRC 102182 / NCIMB 2187 / VKM B-1755)</name>
    <dbReference type="NCBI Taxonomy" id="634497"/>
    <lineage>
        <taxon>Archaea</taxon>
        <taxon>Methanobacteriati</taxon>
        <taxon>Methanobacteriota</taxon>
        <taxon>Stenosarchaea group</taxon>
        <taxon>Halobacteria</taxon>
        <taxon>Halobacteriales</taxon>
        <taxon>Haloarculaceae</taxon>
        <taxon>Haloarcula</taxon>
    </lineage>
</organism>
<dbReference type="HOGENOM" id="CLU_2433741_0_0_2"/>
<reference evidence="2 3" key="1">
    <citation type="journal article" date="2011" name="J. Bacteriol.">
        <title>Complete genome sequence of Haloarcula hispanica, a model haloarchaeon for studying genetics, metabolism, and virus-host interaction.</title>
        <authorList>
            <person name="Liu H."/>
            <person name="Wu Z."/>
            <person name="Li M."/>
            <person name="Zhang F."/>
            <person name="Zheng H."/>
            <person name="Han J."/>
            <person name="Liu J."/>
            <person name="Zhou J."/>
            <person name="Wang S."/>
            <person name="Xiang H."/>
        </authorList>
    </citation>
    <scope>NUCLEOTIDE SEQUENCE [LARGE SCALE GENOMIC DNA]</scope>
    <source>
        <strain evidence="3">ATCC 33960 / DSM 4426 / JCM 8911 / NBRC 102182 / NCIMB 2187 / VKM B-1755</strain>
    </source>
</reference>
<name>G0HYF4_HALHT</name>
<proteinExistence type="predicted"/>
<evidence type="ECO:0000313" key="3">
    <source>
        <dbReference type="Proteomes" id="UP000005629"/>
    </source>
</evidence>
<dbReference type="Proteomes" id="UP000005629">
    <property type="component" value="Chromosome I"/>
</dbReference>
<accession>G0HYF4</accession>
<evidence type="ECO:0000313" key="2">
    <source>
        <dbReference type="EMBL" id="AEM58146.1"/>
    </source>
</evidence>
<feature type="transmembrane region" description="Helical" evidence="1">
    <location>
        <begin position="78"/>
        <end position="95"/>
    </location>
</feature>
<evidence type="ECO:0000256" key="1">
    <source>
        <dbReference type="SAM" id="Phobius"/>
    </source>
</evidence>
<sequence>MTPLPSLAVTAAALALSVTMTYIVLALCLSLVGVGLLRVTERTTVAYLVIGAGTGIYLVESAQFLFGPQLRFNADGRVVLFLTGCLIIAGAAGLHRRR</sequence>
<keyword evidence="1" id="KW-1133">Transmembrane helix</keyword>
<feature type="transmembrane region" description="Helical" evidence="1">
    <location>
        <begin position="12"/>
        <end position="37"/>
    </location>
</feature>
<dbReference type="KEGG" id="hhi:HAH_2560"/>
<dbReference type="AlphaFoldDB" id="G0HYF4"/>
<dbReference type="GeneID" id="99239528"/>
<feature type="transmembrane region" description="Helical" evidence="1">
    <location>
        <begin position="44"/>
        <end position="66"/>
    </location>
</feature>
<dbReference type="RefSeq" id="WP_014041238.1">
    <property type="nucleotide sequence ID" value="NC_015948.1"/>
</dbReference>
<dbReference type="EMBL" id="CP002921">
    <property type="protein sequence ID" value="AEM58146.1"/>
    <property type="molecule type" value="Genomic_DNA"/>
</dbReference>
<protein>
    <submittedName>
        <fullName evidence="2">Uncharacterized protein</fullName>
    </submittedName>
</protein>
<gene>
    <name evidence="2" type="ordered locus">HAH_2560</name>
</gene>
<keyword evidence="1" id="KW-0472">Membrane</keyword>